<dbReference type="Pfam" id="PF15093">
    <property type="entry name" value="SPMIP4-like"/>
    <property type="match status" value="1"/>
</dbReference>
<dbReference type="RefSeq" id="XP_023820306.1">
    <property type="nucleotide sequence ID" value="XM_023964538.1"/>
</dbReference>
<evidence type="ECO:0000313" key="2">
    <source>
        <dbReference type="Ensembl" id="ENSORLP00000031203.1"/>
    </source>
</evidence>
<feature type="compositionally biased region" description="Polar residues" evidence="1">
    <location>
        <begin position="242"/>
        <end position="256"/>
    </location>
</feature>
<feature type="compositionally biased region" description="Basic and acidic residues" evidence="1">
    <location>
        <begin position="282"/>
        <end position="291"/>
    </location>
</feature>
<proteinExistence type="predicted"/>
<name>A0A3B3HHI8_ORYLA</name>
<dbReference type="Ensembl" id="ENSORLT00000029160.1">
    <property type="protein sequence ID" value="ENSORLP00000031203.1"/>
    <property type="gene ID" value="ENSORLG00000025854.1"/>
</dbReference>
<dbReference type="InterPro" id="IPR027886">
    <property type="entry name" value="SPMIP4"/>
</dbReference>
<protein>
    <submittedName>
        <fullName evidence="2">Uncharacterized protein</fullName>
    </submittedName>
</protein>
<accession>A0A3B3HHI8</accession>
<feature type="compositionally biased region" description="Polar residues" evidence="1">
    <location>
        <begin position="378"/>
        <end position="395"/>
    </location>
</feature>
<feature type="region of interest" description="Disordered" evidence="1">
    <location>
        <begin position="373"/>
        <end position="403"/>
    </location>
</feature>
<reference evidence="2" key="2">
    <citation type="submission" date="2025-08" db="UniProtKB">
        <authorList>
            <consortium name="Ensembl"/>
        </authorList>
    </citation>
    <scope>IDENTIFICATION</scope>
    <source>
        <strain evidence="2">Hd-rR</strain>
    </source>
</reference>
<dbReference type="InParanoid" id="A0A3B3HHI8"/>
<dbReference type="GeneTree" id="ENSGT00390000015236"/>
<gene>
    <name evidence="2" type="primary">c16h7orf31</name>
</gene>
<sequence>MDHQQHHDWPSRKKSTDRLNDQLIPKPTEVNVADKMRRSVTLKEHPYSSHMSRFAVFPSFLSSEDPDSRFRSTSQAILDSCVPNRVENVILLSKTKGNPYRHEIMEAPVKTKKLSKRENDSLDYTKLKKGESQVFFSSSTKPVFPSPKQHDWYLSKTTKNMLQSLQNKLWCTSYQVDYTGKLPANHGKLVHFNENTSNINGINPFSTSLVKSSFPMSPPSNAKPRNISNISPTKSGPRDISPTPNQNTSVMSQHGSQEITSIHDDVPFPNQIGHRQVQRRTCCTEEQHSELFPEIPHKHRAQNKSPAHEGRHKEDRFDENLIQESKSQRSQEGHAAQSTDAEWCCQPVSSKNRSSHVDFLSGWSSEEEMTERRELRHSVSSPCSFPSVLQRTGSGNKPRPLAGASSTVSLLELQNSFSKSEAHRNFNSSVTRTVMNLRDNVTSGKKHNFYGINCNLIHG</sequence>
<evidence type="ECO:0000256" key="1">
    <source>
        <dbReference type="SAM" id="MobiDB-lite"/>
    </source>
</evidence>
<evidence type="ECO:0000313" key="3">
    <source>
        <dbReference type="Proteomes" id="UP000001038"/>
    </source>
</evidence>
<dbReference type="PANTHER" id="PTHR31393:SF2">
    <property type="entry name" value="CHROMOSOME 7 OPEN READING FRAME 31"/>
    <property type="match status" value="1"/>
</dbReference>
<dbReference type="OrthoDB" id="10040207at2759"/>
<dbReference type="AlphaFoldDB" id="A0A3B3HHI8"/>
<dbReference type="GO" id="GO:0005813">
    <property type="term" value="C:centrosome"/>
    <property type="evidence" value="ECO:0000318"/>
    <property type="project" value="GO_Central"/>
</dbReference>
<dbReference type="Proteomes" id="UP000001038">
    <property type="component" value="Chromosome 16"/>
</dbReference>
<dbReference type="KEGG" id="ola:101160097"/>
<feature type="region of interest" description="Disordered" evidence="1">
    <location>
        <begin position="277"/>
        <end position="316"/>
    </location>
</feature>
<feature type="compositionally biased region" description="Basic and acidic residues" evidence="1">
    <location>
        <begin position="306"/>
        <end position="316"/>
    </location>
</feature>
<dbReference type="PANTHER" id="PTHR31393">
    <property type="entry name" value="C5ORF31"/>
    <property type="match status" value="1"/>
</dbReference>
<keyword evidence="3" id="KW-1185">Reference proteome</keyword>
<feature type="region of interest" description="Disordered" evidence="1">
    <location>
        <begin position="1"/>
        <end position="24"/>
    </location>
</feature>
<feature type="region of interest" description="Disordered" evidence="1">
    <location>
        <begin position="213"/>
        <end position="256"/>
    </location>
</feature>
<dbReference type="GeneID" id="101160097"/>
<feature type="compositionally biased region" description="Basic and acidic residues" evidence="1">
    <location>
        <begin position="1"/>
        <end position="20"/>
    </location>
</feature>
<reference evidence="2 3" key="1">
    <citation type="journal article" date="2007" name="Nature">
        <title>The medaka draft genome and insights into vertebrate genome evolution.</title>
        <authorList>
            <person name="Kasahara M."/>
            <person name="Naruse K."/>
            <person name="Sasaki S."/>
            <person name="Nakatani Y."/>
            <person name="Qu W."/>
            <person name="Ahsan B."/>
            <person name="Yamada T."/>
            <person name="Nagayasu Y."/>
            <person name="Doi K."/>
            <person name="Kasai Y."/>
            <person name="Jindo T."/>
            <person name="Kobayashi D."/>
            <person name="Shimada A."/>
            <person name="Toyoda A."/>
            <person name="Kuroki Y."/>
            <person name="Fujiyama A."/>
            <person name="Sasaki T."/>
            <person name="Shimizu A."/>
            <person name="Asakawa S."/>
            <person name="Shimizu N."/>
            <person name="Hashimoto S."/>
            <person name="Yang J."/>
            <person name="Lee Y."/>
            <person name="Matsushima K."/>
            <person name="Sugano S."/>
            <person name="Sakaizumi M."/>
            <person name="Narita T."/>
            <person name="Ohishi K."/>
            <person name="Haga S."/>
            <person name="Ohta F."/>
            <person name="Nomoto H."/>
            <person name="Nogata K."/>
            <person name="Morishita T."/>
            <person name="Endo T."/>
            <person name="Shin-I T."/>
            <person name="Takeda H."/>
            <person name="Morishita S."/>
            <person name="Kohara Y."/>
        </authorList>
    </citation>
    <scope>NUCLEOTIDE SEQUENCE [LARGE SCALE GENOMIC DNA]</scope>
    <source>
        <strain evidence="2 3">Hd-rR</strain>
    </source>
</reference>
<organism evidence="2 3">
    <name type="scientific">Oryzias latipes</name>
    <name type="common">Japanese rice fish</name>
    <name type="synonym">Japanese killifish</name>
    <dbReference type="NCBI Taxonomy" id="8090"/>
    <lineage>
        <taxon>Eukaryota</taxon>
        <taxon>Metazoa</taxon>
        <taxon>Chordata</taxon>
        <taxon>Craniata</taxon>
        <taxon>Vertebrata</taxon>
        <taxon>Euteleostomi</taxon>
        <taxon>Actinopterygii</taxon>
        <taxon>Neopterygii</taxon>
        <taxon>Teleostei</taxon>
        <taxon>Neoteleostei</taxon>
        <taxon>Acanthomorphata</taxon>
        <taxon>Ovalentaria</taxon>
        <taxon>Atherinomorphae</taxon>
        <taxon>Beloniformes</taxon>
        <taxon>Adrianichthyidae</taxon>
        <taxon>Oryziinae</taxon>
        <taxon>Oryzias</taxon>
    </lineage>
</organism>
<dbReference type="Bgee" id="ENSORLG00000025854">
    <property type="expression patterns" value="Expressed in bone element"/>
</dbReference>
<reference evidence="2" key="3">
    <citation type="submission" date="2025-09" db="UniProtKB">
        <authorList>
            <consortium name="Ensembl"/>
        </authorList>
    </citation>
    <scope>IDENTIFICATION</scope>
    <source>
        <strain evidence="2">Hd-rR</strain>
    </source>
</reference>
<dbReference type="CTD" id="101160097"/>